<reference evidence="14" key="1">
    <citation type="submission" date="2022-11" db="UniProtKB">
        <authorList>
            <consortium name="WormBaseParasite"/>
        </authorList>
    </citation>
    <scope>IDENTIFICATION</scope>
</reference>
<name>A0A915DB22_9BILA</name>
<evidence type="ECO:0000256" key="11">
    <source>
        <dbReference type="SAM" id="Phobius"/>
    </source>
</evidence>
<dbReference type="PANTHER" id="PTHR46065">
    <property type="entry name" value="E3 UBIQUITIN-PROTEIN LIGASE MARCH 2/3 FAMILY MEMBER"/>
    <property type="match status" value="1"/>
</dbReference>
<feature type="transmembrane region" description="Helical" evidence="11">
    <location>
        <begin position="133"/>
        <end position="151"/>
    </location>
</feature>
<keyword evidence="6" id="KW-0833">Ubl conjugation pathway</keyword>
<keyword evidence="8 11" id="KW-1133">Transmembrane helix</keyword>
<evidence type="ECO:0000256" key="7">
    <source>
        <dbReference type="ARBA" id="ARBA00022833"/>
    </source>
</evidence>
<evidence type="ECO:0000256" key="6">
    <source>
        <dbReference type="ARBA" id="ARBA00022786"/>
    </source>
</evidence>
<organism evidence="13 14">
    <name type="scientific">Ditylenchus dipsaci</name>
    <dbReference type="NCBI Taxonomy" id="166011"/>
    <lineage>
        <taxon>Eukaryota</taxon>
        <taxon>Metazoa</taxon>
        <taxon>Ecdysozoa</taxon>
        <taxon>Nematoda</taxon>
        <taxon>Chromadorea</taxon>
        <taxon>Rhabditida</taxon>
        <taxon>Tylenchina</taxon>
        <taxon>Tylenchomorpha</taxon>
        <taxon>Sphaerularioidea</taxon>
        <taxon>Anguinidae</taxon>
        <taxon>Anguininae</taxon>
        <taxon>Ditylenchus</taxon>
    </lineage>
</organism>
<dbReference type="GO" id="GO:0016020">
    <property type="term" value="C:membrane"/>
    <property type="evidence" value="ECO:0007669"/>
    <property type="project" value="UniProtKB-SubCell"/>
</dbReference>
<feature type="region of interest" description="Disordered" evidence="10">
    <location>
        <begin position="1"/>
        <end position="49"/>
    </location>
</feature>
<evidence type="ECO:0000256" key="4">
    <source>
        <dbReference type="ARBA" id="ARBA00022723"/>
    </source>
</evidence>
<keyword evidence="9 11" id="KW-0472">Membrane</keyword>
<evidence type="ECO:0000313" key="13">
    <source>
        <dbReference type="Proteomes" id="UP000887574"/>
    </source>
</evidence>
<dbReference type="SMART" id="SM00744">
    <property type="entry name" value="RINGv"/>
    <property type="match status" value="1"/>
</dbReference>
<dbReference type="AlphaFoldDB" id="A0A915DB22"/>
<evidence type="ECO:0000256" key="5">
    <source>
        <dbReference type="ARBA" id="ARBA00022771"/>
    </source>
</evidence>
<evidence type="ECO:0000259" key="12">
    <source>
        <dbReference type="PROSITE" id="PS51292"/>
    </source>
</evidence>
<evidence type="ECO:0000313" key="14">
    <source>
        <dbReference type="WBParaSite" id="jg17366"/>
    </source>
</evidence>
<evidence type="ECO:0000256" key="3">
    <source>
        <dbReference type="ARBA" id="ARBA00022692"/>
    </source>
</evidence>
<dbReference type="PROSITE" id="PS51292">
    <property type="entry name" value="ZF_RING_CH"/>
    <property type="match status" value="1"/>
</dbReference>
<dbReference type="Pfam" id="PF12906">
    <property type="entry name" value="RINGv"/>
    <property type="match status" value="1"/>
</dbReference>
<protein>
    <submittedName>
        <fullName evidence="14">RING-CH-type domain-containing protein</fullName>
    </submittedName>
</protein>
<dbReference type="GO" id="GO:0008270">
    <property type="term" value="F:zinc ion binding"/>
    <property type="evidence" value="ECO:0007669"/>
    <property type="project" value="UniProtKB-KW"/>
</dbReference>
<feature type="compositionally biased region" description="Low complexity" evidence="10">
    <location>
        <begin position="13"/>
        <end position="48"/>
    </location>
</feature>
<feature type="domain" description="RING-CH-type" evidence="12">
    <location>
        <begin position="66"/>
        <end position="126"/>
    </location>
</feature>
<evidence type="ECO:0000256" key="1">
    <source>
        <dbReference type="ARBA" id="ARBA00004141"/>
    </source>
</evidence>
<evidence type="ECO:0000256" key="8">
    <source>
        <dbReference type="ARBA" id="ARBA00022989"/>
    </source>
</evidence>
<dbReference type="CDD" id="cd16495">
    <property type="entry name" value="RING_CH-C4HC3_MARCH"/>
    <property type="match status" value="1"/>
</dbReference>
<keyword evidence="13" id="KW-1185">Reference proteome</keyword>
<dbReference type="GO" id="GO:0016740">
    <property type="term" value="F:transferase activity"/>
    <property type="evidence" value="ECO:0007669"/>
    <property type="project" value="UniProtKB-KW"/>
</dbReference>
<sequence length="215" mass="24011">MEEENIYDESGRESSSSSSSEAYSGGESSSSSSSDAYAGSKSSSSSTACGGNECSYLPSLIAYNDRENGEIGQCRICHGESEVEDLLSPCLCKGTAAYVHQSCLDEWINHSKKKKSIQTLDAPRPTSNRWEDIADFLCTVVWTYMLIYGIFFCTNSGTSAFNDFLVEALKSTRLVIFWWLSFLINCAYYLDTVTTICQRWIDENSIYEWKTSVRS</sequence>
<proteinExistence type="predicted"/>
<dbReference type="PANTHER" id="PTHR46065:SF3">
    <property type="entry name" value="FI20425P1"/>
    <property type="match status" value="1"/>
</dbReference>
<keyword evidence="7" id="KW-0862">Zinc</keyword>
<feature type="transmembrane region" description="Helical" evidence="11">
    <location>
        <begin position="171"/>
        <end position="190"/>
    </location>
</feature>
<evidence type="ECO:0000256" key="10">
    <source>
        <dbReference type="SAM" id="MobiDB-lite"/>
    </source>
</evidence>
<keyword evidence="5" id="KW-0863">Zinc-finger</keyword>
<evidence type="ECO:0000256" key="9">
    <source>
        <dbReference type="ARBA" id="ARBA00023136"/>
    </source>
</evidence>
<keyword evidence="4" id="KW-0479">Metal-binding</keyword>
<dbReference type="Proteomes" id="UP000887574">
    <property type="component" value="Unplaced"/>
</dbReference>
<dbReference type="WBParaSite" id="jg17366">
    <property type="protein sequence ID" value="jg17366"/>
    <property type="gene ID" value="jg17366"/>
</dbReference>
<dbReference type="Gene3D" id="3.30.40.10">
    <property type="entry name" value="Zinc/RING finger domain, C3HC4 (zinc finger)"/>
    <property type="match status" value="1"/>
</dbReference>
<keyword evidence="3 11" id="KW-0812">Transmembrane</keyword>
<accession>A0A915DB22</accession>
<dbReference type="InterPro" id="IPR013083">
    <property type="entry name" value="Znf_RING/FYVE/PHD"/>
</dbReference>
<keyword evidence="2" id="KW-0808">Transferase</keyword>
<dbReference type="InterPro" id="IPR011016">
    <property type="entry name" value="Znf_RING-CH"/>
</dbReference>
<comment type="subcellular location">
    <subcellularLocation>
        <location evidence="1">Membrane</location>
        <topology evidence="1">Multi-pass membrane protein</topology>
    </subcellularLocation>
</comment>
<evidence type="ECO:0000256" key="2">
    <source>
        <dbReference type="ARBA" id="ARBA00022679"/>
    </source>
</evidence>
<dbReference type="SUPFAM" id="SSF57850">
    <property type="entry name" value="RING/U-box"/>
    <property type="match status" value="1"/>
</dbReference>